<dbReference type="AlphaFoldDB" id="A0A1I5SJ21"/>
<dbReference type="SUPFAM" id="SSF52266">
    <property type="entry name" value="SGNH hydrolase"/>
    <property type="match status" value="1"/>
</dbReference>
<dbReference type="EMBL" id="FOXH01000005">
    <property type="protein sequence ID" value="SFP70780.1"/>
    <property type="molecule type" value="Genomic_DNA"/>
</dbReference>
<evidence type="ECO:0000259" key="1">
    <source>
        <dbReference type="Pfam" id="PF13472"/>
    </source>
</evidence>
<dbReference type="STRING" id="1079859.SAMN04515674_10550"/>
<dbReference type="Proteomes" id="UP000199306">
    <property type="component" value="Unassembled WGS sequence"/>
</dbReference>
<evidence type="ECO:0000313" key="3">
    <source>
        <dbReference type="Proteomes" id="UP000199306"/>
    </source>
</evidence>
<dbReference type="RefSeq" id="WP_092016356.1">
    <property type="nucleotide sequence ID" value="NZ_FOXH01000005.1"/>
</dbReference>
<keyword evidence="3" id="KW-1185">Reference proteome</keyword>
<name>A0A1I5SJ21_9BACT</name>
<sequence length="198" mass="23311">MFWYEEEVQRVEKEVAQLNYQPETIFYGSSSFTKWETLYSDFPEFKPVNLGFGGSTLAACTWYFDRLVAPIQSAKSIVIYAGDNDLGDGRHPEEIYFFYLQLICQIRKKFGAIPCYFISIKPSWKRWDINEQIKFTNYIIEREIGKNDNENYIDVYTSMLDKEGFPKNQLFGEDELHLSPEGYAIWKEILSKNILQPI</sequence>
<dbReference type="Pfam" id="PF13472">
    <property type="entry name" value="Lipase_GDSL_2"/>
    <property type="match status" value="1"/>
</dbReference>
<evidence type="ECO:0000313" key="2">
    <source>
        <dbReference type="EMBL" id="SFP70780.1"/>
    </source>
</evidence>
<reference evidence="2 3" key="1">
    <citation type="submission" date="2016-10" db="EMBL/GenBank/DDBJ databases">
        <authorList>
            <person name="de Groot N.N."/>
        </authorList>
    </citation>
    <scope>NUCLEOTIDE SEQUENCE [LARGE SCALE GENOMIC DNA]</scope>
    <source>
        <strain evidence="3">E92,LMG 26720,CCM 7988</strain>
    </source>
</reference>
<gene>
    <name evidence="2" type="ORF">SAMN04515674_10550</name>
</gene>
<dbReference type="InterPro" id="IPR036514">
    <property type="entry name" value="SGNH_hydro_sf"/>
</dbReference>
<dbReference type="GO" id="GO:0016788">
    <property type="term" value="F:hydrolase activity, acting on ester bonds"/>
    <property type="evidence" value="ECO:0007669"/>
    <property type="project" value="UniProtKB-ARBA"/>
</dbReference>
<accession>A0A1I5SJ21</accession>
<proteinExistence type="predicted"/>
<feature type="domain" description="SGNH hydrolase-type esterase" evidence="1">
    <location>
        <begin position="28"/>
        <end position="185"/>
    </location>
</feature>
<dbReference type="InterPro" id="IPR013830">
    <property type="entry name" value="SGNH_hydro"/>
</dbReference>
<dbReference type="OrthoDB" id="9790057at2"/>
<dbReference type="Gene3D" id="3.40.50.1110">
    <property type="entry name" value="SGNH hydrolase"/>
    <property type="match status" value="1"/>
</dbReference>
<protein>
    <submittedName>
        <fullName evidence="2">Lysophospholipase L1</fullName>
    </submittedName>
</protein>
<organism evidence="2 3">
    <name type="scientific">Pseudarcicella hirudinis</name>
    <dbReference type="NCBI Taxonomy" id="1079859"/>
    <lineage>
        <taxon>Bacteria</taxon>
        <taxon>Pseudomonadati</taxon>
        <taxon>Bacteroidota</taxon>
        <taxon>Cytophagia</taxon>
        <taxon>Cytophagales</taxon>
        <taxon>Flectobacillaceae</taxon>
        <taxon>Pseudarcicella</taxon>
    </lineage>
</organism>